<dbReference type="AlphaFoldDB" id="A0A813LZH8"/>
<feature type="chain" id="PRO_5032702277" evidence="1">
    <location>
        <begin position="19"/>
        <end position="272"/>
    </location>
</feature>
<reference evidence="2" key="1">
    <citation type="submission" date="2021-02" db="EMBL/GenBank/DDBJ databases">
        <authorList>
            <person name="Nowell W R."/>
        </authorList>
    </citation>
    <scope>NUCLEOTIDE SEQUENCE</scope>
    <source>
        <strain evidence="2">Ploen Becks lab</strain>
    </source>
</reference>
<protein>
    <submittedName>
        <fullName evidence="2">Uncharacterized protein</fullName>
    </submittedName>
</protein>
<accession>A0A813LZH8</accession>
<keyword evidence="1" id="KW-0732">Signal</keyword>
<sequence>MKILIYFKILLFSNVAFSMYIYQPHVYEDHYHDYHAGRLYHSSLFEEENADPKLVNYQSDLIFDNTLNNTVLENSKQALNSFMMDIDTENKNLFYSSDKNINIENNLLEFMTENLLDTNNKFDPSLKEDTLEFFDLFQKIFNKYQKVKNLKNVSPNFTKYLIFYLSKILKNYFTGQNKFDFDKNSVNNIFEFLQQLENLNSENENLGSKDFNKYQISSNMIDRIIESKLNVNKTVKHALISTTIPSNQTTTLPETTEQYTTEFQLETSTGLA</sequence>
<feature type="signal peptide" evidence="1">
    <location>
        <begin position="1"/>
        <end position="18"/>
    </location>
</feature>
<dbReference type="EMBL" id="CAJNOC010000037">
    <property type="protein sequence ID" value="CAF0708876.1"/>
    <property type="molecule type" value="Genomic_DNA"/>
</dbReference>
<organism evidence="2 3">
    <name type="scientific">Brachionus calyciflorus</name>
    <dbReference type="NCBI Taxonomy" id="104777"/>
    <lineage>
        <taxon>Eukaryota</taxon>
        <taxon>Metazoa</taxon>
        <taxon>Spiralia</taxon>
        <taxon>Gnathifera</taxon>
        <taxon>Rotifera</taxon>
        <taxon>Eurotatoria</taxon>
        <taxon>Monogononta</taxon>
        <taxon>Pseudotrocha</taxon>
        <taxon>Ploima</taxon>
        <taxon>Brachionidae</taxon>
        <taxon>Brachionus</taxon>
    </lineage>
</organism>
<dbReference type="Proteomes" id="UP000663879">
    <property type="component" value="Unassembled WGS sequence"/>
</dbReference>
<evidence type="ECO:0000313" key="3">
    <source>
        <dbReference type="Proteomes" id="UP000663879"/>
    </source>
</evidence>
<proteinExistence type="predicted"/>
<evidence type="ECO:0000313" key="2">
    <source>
        <dbReference type="EMBL" id="CAF0708876.1"/>
    </source>
</evidence>
<gene>
    <name evidence="2" type="ORF">OXX778_LOCUS703</name>
</gene>
<comment type="caution">
    <text evidence="2">The sequence shown here is derived from an EMBL/GenBank/DDBJ whole genome shotgun (WGS) entry which is preliminary data.</text>
</comment>
<evidence type="ECO:0000256" key="1">
    <source>
        <dbReference type="SAM" id="SignalP"/>
    </source>
</evidence>
<name>A0A813LZH8_9BILA</name>
<keyword evidence="3" id="KW-1185">Reference proteome</keyword>